<dbReference type="EC" id="5.6.2.3" evidence="6"/>
<dbReference type="InterPro" id="IPR027417">
    <property type="entry name" value="P-loop_NTPase"/>
</dbReference>
<dbReference type="GO" id="GO:0016787">
    <property type="term" value="F:hydrolase activity"/>
    <property type="evidence" value="ECO:0007669"/>
    <property type="project" value="UniProtKB-KW"/>
</dbReference>
<name>A0ABW8AMI5_9ACTN</name>
<evidence type="ECO:0000256" key="2">
    <source>
        <dbReference type="ARBA" id="ARBA00022741"/>
    </source>
</evidence>
<protein>
    <recommendedName>
        <fullName evidence="6">DNA 5'-3' helicase</fullName>
        <ecNumber evidence="6">5.6.2.3</ecNumber>
    </recommendedName>
</protein>
<dbReference type="InterPro" id="IPR014013">
    <property type="entry name" value="Helic_SF1/SF2_ATP-bd_DinG/Rad3"/>
</dbReference>
<gene>
    <name evidence="9" type="ORF">ACIB24_11095</name>
</gene>
<comment type="caution">
    <text evidence="9">The sequence shown here is derived from an EMBL/GenBank/DDBJ whole genome shotgun (WGS) entry which is preliminary data.</text>
</comment>
<dbReference type="RefSeq" id="WP_398279617.1">
    <property type="nucleotide sequence ID" value="NZ_JBITLV010000003.1"/>
</dbReference>
<accession>A0ABW8AMI5</accession>
<evidence type="ECO:0000313" key="10">
    <source>
        <dbReference type="Proteomes" id="UP001612915"/>
    </source>
</evidence>
<keyword evidence="3 9" id="KW-0378">Hydrolase</keyword>
<comment type="cofactor">
    <cofactor evidence="1">
        <name>[4Fe-4S] cluster</name>
        <dbReference type="ChEBI" id="CHEBI:49883"/>
    </cofactor>
</comment>
<dbReference type="Pfam" id="PF13307">
    <property type="entry name" value="Helicase_C_2"/>
    <property type="match status" value="1"/>
</dbReference>
<evidence type="ECO:0000256" key="3">
    <source>
        <dbReference type="ARBA" id="ARBA00022801"/>
    </source>
</evidence>
<dbReference type="InterPro" id="IPR045028">
    <property type="entry name" value="DinG/Rad3-like"/>
</dbReference>
<keyword evidence="2" id="KW-0547">Nucleotide-binding</keyword>
<reference evidence="9 10" key="1">
    <citation type="submission" date="2024-10" db="EMBL/GenBank/DDBJ databases">
        <title>The Natural Products Discovery Center: Release of the First 8490 Sequenced Strains for Exploring Actinobacteria Biosynthetic Diversity.</title>
        <authorList>
            <person name="Kalkreuter E."/>
            <person name="Kautsar S.A."/>
            <person name="Yang D."/>
            <person name="Bader C.D."/>
            <person name="Teijaro C.N."/>
            <person name="Fluegel L."/>
            <person name="Davis C.M."/>
            <person name="Simpson J.R."/>
            <person name="Lauterbach L."/>
            <person name="Steele A.D."/>
            <person name="Gui C."/>
            <person name="Meng S."/>
            <person name="Li G."/>
            <person name="Viehrig K."/>
            <person name="Ye F."/>
            <person name="Su P."/>
            <person name="Kiefer A.F."/>
            <person name="Nichols A."/>
            <person name="Cepeda A.J."/>
            <person name="Yan W."/>
            <person name="Fan B."/>
            <person name="Jiang Y."/>
            <person name="Adhikari A."/>
            <person name="Zheng C.-J."/>
            <person name="Schuster L."/>
            <person name="Cowan T.M."/>
            <person name="Smanski M.J."/>
            <person name="Chevrette M.G."/>
            <person name="De Carvalho L.P.S."/>
            <person name="Shen B."/>
        </authorList>
    </citation>
    <scope>NUCLEOTIDE SEQUENCE [LARGE SCALE GENOMIC DNA]</scope>
    <source>
        <strain evidence="9 10">NPDC049639</strain>
    </source>
</reference>
<comment type="catalytic activity">
    <reaction evidence="7">
        <text>ATP + H2O = ADP + phosphate + H(+)</text>
        <dbReference type="Rhea" id="RHEA:13065"/>
        <dbReference type="ChEBI" id="CHEBI:15377"/>
        <dbReference type="ChEBI" id="CHEBI:15378"/>
        <dbReference type="ChEBI" id="CHEBI:30616"/>
        <dbReference type="ChEBI" id="CHEBI:43474"/>
        <dbReference type="ChEBI" id="CHEBI:456216"/>
        <dbReference type="EC" id="5.6.2.3"/>
    </reaction>
</comment>
<comment type="similarity">
    <text evidence="5">Belongs to the helicase family. DinG subfamily.</text>
</comment>
<evidence type="ECO:0000256" key="4">
    <source>
        <dbReference type="ARBA" id="ARBA00022840"/>
    </source>
</evidence>
<keyword evidence="10" id="KW-1185">Reference proteome</keyword>
<organism evidence="9 10">
    <name type="scientific">Spongisporangium articulatum</name>
    <dbReference type="NCBI Taxonomy" id="3362603"/>
    <lineage>
        <taxon>Bacteria</taxon>
        <taxon>Bacillati</taxon>
        <taxon>Actinomycetota</taxon>
        <taxon>Actinomycetes</taxon>
        <taxon>Kineosporiales</taxon>
        <taxon>Kineosporiaceae</taxon>
        <taxon>Spongisporangium</taxon>
    </lineage>
</organism>
<evidence type="ECO:0000259" key="8">
    <source>
        <dbReference type="PROSITE" id="PS51193"/>
    </source>
</evidence>
<dbReference type="PANTHER" id="PTHR11472">
    <property type="entry name" value="DNA REPAIR DEAD HELICASE RAD3/XP-D SUBFAMILY MEMBER"/>
    <property type="match status" value="1"/>
</dbReference>
<sequence>MPGDHEPKDAALGRADVPVLLSAAVASIGGSPRPGQLAMAESVAKAVDAHEHLLVQAGTGTGKSLGYLVPAAAHAVESGGPVVVATATLTLQAQIVERDLPRLADALEPALGRRLTWQLVKGRSNYLCRHKLEGGFPQDALFDVPDAGDATEAADHPDPAPAAVTGQWIGAGPSRLGREVVRLREWAETTTTGDRDELVPGVSERAWRQVSVTAHECLGATRCPQALQCHVEIARERARDVDVIVTNHAFVAIDAFGGGHILPEHDVLVVDEAHELPDRVTSVITDELTASGVEAAARAARRAGLADTDSLTLAGETFGDVLASLPAGRLEQGLPEGLQAAVVALRDAARALMSLLGQGEKDKAKDSTDGTADGARQLARAAVGEVFDVTERLAGGAGGPGSFDVVWVSRSRRPSGPGDGGERIGLHVAPLSVAGLLRERIFSDRSVVLTSATLSLGGSFDSMAGSLGLAGDESPPWSGLDVGSPFDYPRQAILYVAKTLPPPGRDGLPAAVLDELETLIRAAGGRTLGLFSSRRAAEEAADALRDRLDVPILCQGDDTTATLVRTFAAEPETCLFGTLSLWQGVDVPGASCQLVVVDRIPFPRPDDPLQSARARAVSEAGGNGFMAVSAVHAALRLAQGVGRLVRSDDDRGVVAVLDPRLATARYGGFLRSSLPPFWSTTDREVVLGALRRLDERAKGSS</sequence>
<evidence type="ECO:0000256" key="6">
    <source>
        <dbReference type="ARBA" id="ARBA00044969"/>
    </source>
</evidence>
<feature type="domain" description="Helicase ATP-binding" evidence="8">
    <location>
        <begin position="22"/>
        <end position="337"/>
    </location>
</feature>
<evidence type="ECO:0000256" key="1">
    <source>
        <dbReference type="ARBA" id="ARBA00001966"/>
    </source>
</evidence>
<dbReference type="GO" id="GO:0003678">
    <property type="term" value="F:DNA helicase activity"/>
    <property type="evidence" value="ECO:0007669"/>
    <property type="project" value="UniProtKB-EC"/>
</dbReference>
<dbReference type="SMART" id="SM00491">
    <property type="entry name" value="HELICc2"/>
    <property type="match status" value="1"/>
</dbReference>
<dbReference type="SMART" id="SM00487">
    <property type="entry name" value="DEXDc"/>
    <property type="match status" value="1"/>
</dbReference>
<dbReference type="InterPro" id="IPR011545">
    <property type="entry name" value="DEAD/DEAH_box_helicase_dom"/>
</dbReference>
<dbReference type="Pfam" id="PF00270">
    <property type="entry name" value="DEAD"/>
    <property type="match status" value="1"/>
</dbReference>
<dbReference type="PANTHER" id="PTHR11472:SF34">
    <property type="entry name" value="REGULATOR OF TELOMERE ELONGATION HELICASE 1"/>
    <property type="match status" value="1"/>
</dbReference>
<evidence type="ECO:0000256" key="5">
    <source>
        <dbReference type="ARBA" id="ARBA00038058"/>
    </source>
</evidence>
<dbReference type="InterPro" id="IPR006555">
    <property type="entry name" value="ATP-dep_Helicase_C"/>
</dbReference>
<dbReference type="EMBL" id="JBITLV010000003">
    <property type="protein sequence ID" value="MFI7587609.1"/>
    <property type="molecule type" value="Genomic_DNA"/>
</dbReference>
<dbReference type="SUPFAM" id="SSF52540">
    <property type="entry name" value="P-loop containing nucleoside triphosphate hydrolases"/>
    <property type="match status" value="1"/>
</dbReference>
<dbReference type="Proteomes" id="UP001612915">
    <property type="component" value="Unassembled WGS sequence"/>
</dbReference>
<keyword evidence="4" id="KW-0067">ATP-binding</keyword>
<proteinExistence type="inferred from homology"/>
<dbReference type="InterPro" id="IPR014001">
    <property type="entry name" value="Helicase_ATP-bd"/>
</dbReference>
<dbReference type="Gene3D" id="3.40.50.300">
    <property type="entry name" value="P-loop containing nucleotide triphosphate hydrolases"/>
    <property type="match status" value="2"/>
</dbReference>
<evidence type="ECO:0000313" key="9">
    <source>
        <dbReference type="EMBL" id="MFI7587609.1"/>
    </source>
</evidence>
<keyword evidence="9" id="KW-0347">Helicase</keyword>
<evidence type="ECO:0000256" key="7">
    <source>
        <dbReference type="ARBA" id="ARBA00048954"/>
    </source>
</evidence>
<dbReference type="PROSITE" id="PS51193">
    <property type="entry name" value="HELICASE_ATP_BIND_2"/>
    <property type="match status" value="1"/>
</dbReference>